<dbReference type="GO" id="GO:0005737">
    <property type="term" value="C:cytoplasm"/>
    <property type="evidence" value="ECO:0007669"/>
    <property type="project" value="TreeGrafter"/>
</dbReference>
<dbReference type="SMART" id="SM00290">
    <property type="entry name" value="ZnF_UBP"/>
    <property type="match status" value="1"/>
</dbReference>
<dbReference type="EMBL" id="HE575317">
    <property type="protein sequence ID" value="CCC90011.1"/>
    <property type="molecule type" value="Genomic_DNA"/>
</dbReference>
<evidence type="ECO:0000259" key="3">
    <source>
        <dbReference type="PROSITE" id="PS50271"/>
    </source>
</evidence>
<keyword evidence="1" id="KW-0862">Zinc</keyword>
<evidence type="ECO:0000256" key="1">
    <source>
        <dbReference type="PROSITE-ProRule" id="PRU00502"/>
    </source>
</evidence>
<accession>G0UKV6</accession>
<keyword evidence="1" id="KW-0479">Metal-binding</keyword>
<dbReference type="VEuPathDB" id="TriTrypDB:TcIL3000_4_950"/>
<evidence type="ECO:0000313" key="4">
    <source>
        <dbReference type="EMBL" id="CCC90011.1"/>
    </source>
</evidence>
<feature type="region of interest" description="Disordered" evidence="2">
    <location>
        <begin position="473"/>
        <end position="493"/>
    </location>
</feature>
<keyword evidence="1" id="KW-0863">Zinc-finger</keyword>
<dbReference type="InterPro" id="IPR001607">
    <property type="entry name" value="Znf_UBP"/>
</dbReference>
<dbReference type="SUPFAM" id="SSF57850">
    <property type="entry name" value="RING/U-box"/>
    <property type="match status" value="1"/>
</dbReference>
<evidence type="ECO:0000256" key="2">
    <source>
        <dbReference type="SAM" id="MobiDB-lite"/>
    </source>
</evidence>
<dbReference type="GO" id="GO:0007265">
    <property type="term" value="P:Ras protein signal transduction"/>
    <property type="evidence" value="ECO:0007669"/>
    <property type="project" value="TreeGrafter"/>
</dbReference>
<organism evidence="4">
    <name type="scientific">Trypanosoma congolense (strain IL3000)</name>
    <dbReference type="NCBI Taxonomy" id="1068625"/>
    <lineage>
        <taxon>Eukaryota</taxon>
        <taxon>Discoba</taxon>
        <taxon>Euglenozoa</taxon>
        <taxon>Kinetoplastea</taxon>
        <taxon>Metakinetoplastina</taxon>
        <taxon>Trypanosomatida</taxon>
        <taxon>Trypanosomatidae</taxon>
        <taxon>Trypanosoma</taxon>
        <taxon>Nannomonas</taxon>
    </lineage>
</organism>
<proteinExistence type="predicted"/>
<dbReference type="PANTHER" id="PTHR24007">
    <property type="entry name" value="BRCA1-ASSOCIATED PROTEIN"/>
    <property type="match status" value="1"/>
</dbReference>
<dbReference type="FunFam" id="3.30.40.10:FF:000555">
    <property type="entry name" value="Zinc finger (Ubiquitin-hydrolase) domain-containing protein"/>
    <property type="match status" value="1"/>
</dbReference>
<dbReference type="GO" id="GO:0016567">
    <property type="term" value="P:protein ubiquitination"/>
    <property type="evidence" value="ECO:0007669"/>
    <property type="project" value="TreeGrafter"/>
</dbReference>
<feature type="domain" description="UBP-type" evidence="3">
    <location>
        <begin position="196"/>
        <end position="294"/>
    </location>
</feature>
<dbReference type="InterPro" id="IPR013083">
    <property type="entry name" value="Znf_RING/FYVE/PHD"/>
</dbReference>
<protein>
    <recommendedName>
        <fullName evidence="3">UBP-type domain-containing protein</fullName>
    </recommendedName>
</protein>
<dbReference type="GO" id="GO:0008270">
    <property type="term" value="F:zinc ion binding"/>
    <property type="evidence" value="ECO:0007669"/>
    <property type="project" value="UniProtKB-KW"/>
</dbReference>
<dbReference type="Pfam" id="PF02148">
    <property type="entry name" value="zf-UBP"/>
    <property type="match status" value="1"/>
</dbReference>
<dbReference type="PANTHER" id="PTHR24007:SF7">
    <property type="entry name" value="BRCA1-ASSOCIATED PROTEIN"/>
    <property type="match status" value="1"/>
</dbReference>
<gene>
    <name evidence="4" type="ORF">TCIL3000_4_950</name>
</gene>
<reference evidence="4" key="1">
    <citation type="journal article" date="2012" name="Proc. Natl. Acad. Sci. U.S.A.">
        <title>Antigenic diversity is generated by distinct evolutionary mechanisms in African trypanosome species.</title>
        <authorList>
            <person name="Jackson A.P."/>
            <person name="Berry A."/>
            <person name="Aslett M."/>
            <person name="Allison H.C."/>
            <person name="Burton P."/>
            <person name="Vavrova-Anderson J."/>
            <person name="Brown R."/>
            <person name="Browne H."/>
            <person name="Corton N."/>
            <person name="Hauser H."/>
            <person name="Gamble J."/>
            <person name="Gilderthorp R."/>
            <person name="Marcello L."/>
            <person name="McQuillan J."/>
            <person name="Otto T.D."/>
            <person name="Quail M.A."/>
            <person name="Sanders M.J."/>
            <person name="van Tonder A."/>
            <person name="Ginger M.L."/>
            <person name="Field M.C."/>
            <person name="Barry J.D."/>
            <person name="Hertz-Fowler C."/>
            <person name="Berriman M."/>
        </authorList>
    </citation>
    <scope>NUCLEOTIDE SEQUENCE</scope>
    <source>
        <strain evidence="4">IL3000</strain>
    </source>
</reference>
<dbReference type="PROSITE" id="PS50271">
    <property type="entry name" value="ZF_UBP"/>
    <property type="match status" value="1"/>
</dbReference>
<name>G0UKV6_TRYCI</name>
<dbReference type="AlphaFoldDB" id="G0UKV6"/>
<sequence>MLRYLVTDIAPSGQTCKIANDSSVHVTIGHVKLFRRLTFKREFFVPFVPTKHILLTFQTFHPLDGHMLKGEVIDTVSRYFDWIERRTASSLSIVQLAVCTLSGCTVVVVKCPDVLTALDMHSVSQEGDAPTVGSRRVLAFPCDNEDISDTELESNYYIVPTCTLCAERLEPTLTGYGNHTCSCPDGKECRCLLEQSSCLVCQTCIKMQYDSQRVQCDKCNRAGDPWICLVCGFVGCSRYQARHAKDHYCQEKHLFSMSLLTQQVWDYDSDAFVHRVVVLLDNTTGILNRVQYPDRDSIPTALTDESVEVTKEVKKKHINAKFDSKVEMSNEQLALMIINELHTRRMEYESELQEKSGVHEPSMCAPSLSGVVHLGEEFASLRERWKLLHNTSKSIREELLQRKAEEEALRQTCGQLEDELRGIIAQNATRSYALLKEMENLRETIADVETNLKTFGKLSQKMGNDSAEKICIVGRGKEQKSKGRGNGRSGAGR</sequence>
<dbReference type="GO" id="GO:0061630">
    <property type="term" value="F:ubiquitin protein ligase activity"/>
    <property type="evidence" value="ECO:0007669"/>
    <property type="project" value="TreeGrafter"/>
</dbReference>
<feature type="compositionally biased region" description="Gly residues" evidence="2">
    <location>
        <begin position="484"/>
        <end position="493"/>
    </location>
</feature>
<dbReference type="Gene3D" id="3.30.40.10">
    <property type="entry name" value="Zinc/RING finger domain, C3HC4 (zinc finger)"/>
    <property type="match status" value="1"/>
</dbReference>